<evidence type="ECO:0000313" key="2">
    <source>
        <dbReference type="Proteomes" id="UP000256269"/>
    </source>
</evidence>
<gene>
    <name evidence="1" type="ORF">BCF44_13184</name>
</gene>
<name>A0A3E0GV99_9PSEU</name>
<dbReference type="Proteomes" id="UP000256269">
    <property type="component" value="Unassembled WGS sequence"/>
</dbReference>
<dbReference type="AlphaFoldDB" id="A0A3E0GV99"/>
<sequence length="33" mass="3628">MVIAGSQKQLQAWLGLPARRMKLSGFENSLSLP</sequence>
<keyword evidence="2" id="KW-1185">Reference proteome</keyword>
<reference evidence="1 2" key="1">
    <citation type="submission" date="2018-08" db="EMBL/GenBank/DDBJ databases">
        <title>Genomic Encyclopedia of Archaeal and Bacterial Type Strains, Phase II (KMG-II): from individual species to whole genera.</title>
        <authorList>
            <person name="Goeker M."/>
        </authorList>
    </citation>
    <scope>NUCLEOTIDE SEQUENCE [LARGE SCALE GENOMIC DNA]</scope>
    <source>
        <strain evidence="1 2">DSM 45791</strain>
    </source>
</reference>
<proteinExistence type="predicted"/>
<organism evidence="1 2">
    <name type="scientific">Kutzneria buriramensis</name>
    <dbReference type="NCBI Taxonomy" id="1045776"/>
    <lineage>
        <taxon>Bacteria</taxon>
        <taxon>Bacillati</taxon>
        <taxon>Actinomycetota</taxon>
        <taxon>Actinomycetes</taxon>
        <taxon>Pseudonocardiales</taxon>
        <taxon>Pseudonocardiaceae</taxon>
        <taxon>Kutzneria</taxon>
    </lineage>
</organism>
<accession>A0A3E0GV99</accession>
<protein>
    <submittedName>
        <fullName evidence="1">Uncharacterized protein</fullName>
    </submittedName>
</protein>
<evidence type="ECO:0000313" key="1">
    <source>
        <dbReference type="EMBL" id="REH27029.1"/>
    </source>
</evidence>
<dbReference type="EMBL" id="QUNO01000031">
    <property type="protein sequence ID" value="REH27029.1"/>
    <property type="molecule type" value="Genomic_DNA"/>
</dbReference>
<comment type="caution">
    <text evidence="1">The sequence shown here is derived from an EMBL/GenBank/DDBJ whole genome shotgun (WGS) entry which is preliminary data.</text>
</comment>